<accession>A0A6N6VH67</accession>
<proteinExistence type="predicted"/>
<dbReference type="AlphaFoldDB" id="A0A6N6VH67"/>
<evidence type="ECO:0000256" key="1">
    <source>
        <dbReference type="SAM" id="MobiDB-lite"/>
    </source>
</evidence>
<gene>
    <name evidence="2" type="ORF">F2P47_08800</name>
</gene>
<protein>
    <submittedName>
        <fullName evidence="2">Uncharacterized protein</fullName>
    </submittedName>
</protein>
<organism evidence="2 3">
    <name type="scientific">Parvibaculum sedimenti</name>
    <dbReference type="NCBI Taxonomy" id="2608632"/>
    <lineage>
        <taxon>Bacteria</taxon>
        <taxon>Pseudomonadati</taxon>
        <taxon>Pseudomonadota</taxon>
        <taxon>Alphaproteobacteria</taxon>
        <taxon>Hyphomicrobiales</taxon>
        <taxon>Parvibaculaceae</taxon>
        <taxon>Parvibaculum</taxon>
    </lineage>
</organism>
<feature type="region of interest" description="Disordered" evidence="1">
    <location>
        <begin position="1"/>
        <end position="60"/>
    </location>
</feature>
<evidence type="ECO:0000313" key="3">
    <source>
        <dbReference type="Proteomes" id="UP000468901"/>
    </source>
</evidence>
<sequence length="60" mass="5992">MPARGGHKTLEEAKGLPPAKDAPAAAAEPAEQKPDPNAEQPVNAAPTTPVEVKPTVGGGK</sequence>
<dbReference type="Proteomes" id="UP000468901">
    <property type="component" value="Unassembled WGS sequence"/>
</dbReference>
<name>A0A6N6VH67_9HYPH</name>
<evidence type="ECO:0000313" key="2">
    <source>
        <dbReference type="EMBL" id="KAB7740101.1"/>
    </source>
</evidence>
<keyword evidence="3" id="KW-1185">Reference proteome</keyword>
<comment type="caution">
    <text evidence="2">The sequence shown here is derived from an EMBL/GenBank/DDBJ whole genome shotgun (WGS) entry which is preliminary data.</text>
</comment>
<dbReference type="EMBL" id="WESC01000007">
    <property type="protein sequence ID" value="KAB7740101.1"/>
    <property type="molecule type" value="Genomic_DNA"/>
</dbReference>
<feature type="compositionally biased region" description="Low complexity" evidence="1">
    <location>
        <begin position="17"/>
        <end position="29"/>
    </location>
</feature>
<reference evidence="2 3" key="1">
    <citation type="submission" date="2019-09" db="EMBL/GenBank/DDBJ databases">
        <title>Parvibaculum sedimenti sp. nov., isolated from sediment.</title>
        <authorList>
            <person name="Wang Y."/>
        </authorList>
    </citation>
    <scope>NUCLEOTIDE SEQUENCE [LARGE SCALE GENOMIC DNA]</scope>
    <source>
        <strain evidence="2 3">HXT-9</strain>
    </source>
</reference>